<evidence type="ECO:0000256" key="1">
    <source>
        <dbReference type="SAM" id="SignalP"/>
    </source>
</evidence>
<name>A0A2S6I8F6_9BACT</name>
<organism evidence="3 4">
    <name type="scientific">Neolewinella xylanilytica</name>
    <dbReference type="NCBI Taxonomy" id="1514080"/>
    <lineage>
        <taxon>Bacteria</taxon>
        <taxon>Pseudomonadati</taxon>
        <taxon>Bacteroidota</taxon>
        <taxon>Saprospiria</taxon>
        <taxon>Saprospirales</taxon>
        <taxon>Lewinellaceae</taxon>
        <taxon>Neolewinella</taxon>
    </lineage>
</organism>
<comment type="caution">
    <text evidence="3">The sequence shown here is derived from an EMBL/GenBank/DDBJ whole genome shotgun (WGS) entry which is preliminary data.</text>
</comment>
<reference evidence="3 4" key="1">
    <citation type="submission" date="2018-02" db="EMBL/GenBank/DDBJ databases">
        <title>Genomic Encyclopedia of Archaeal and Bacterial Type Strains, Phase II (KMG-II): from individual species to whole genera.</title>
        <authorList>
            <person name="Goeker M."/>
        </authorList>
    </citation>
    <scope>NUCLEOTIDE SEQUENCE [LARGE SCALE GENOMIC DNA]</scope>
    <source>
        <strain evidence="3 4">DSM 29526</strain>
    </source>
</reference>
<proteinExistence type="predicted"/>
<dbReference type="Proteomes" id="UP000237662">
    <property type="component" value="Unassembled WGS sequence"/>
</dbReference>
<dbReference type="AlphaFoldDB" id="A0A2S6I8F6"/>
<dbReference type="RefSeq" id="WP_104418351.1">
    <property type="nucleotide sequence ID" value="NZ_PTJC01000005.1"/>
</dbReference>
<dbReference type="PANTHER" id="PTHR34406:SF1">
    <property type="entry name" value="PROTEIN YCEI"/>
    <property type="match status" value="1"/>
</dbReference>
<dbReference type="OrthoDB" id="9794147at2"/>
<dbReference type="Gene3D" id="2.40.128.110">
    <property type="entry name" value="Lipid/polyisoprenoid-binding, YceI-like"/>
    <property type="match status" value="1"/>
</dbReference>
<feature type="domain" description="Lipid/polyisoprenoid-binding YceI-like" evidence="2">
    <location>
        <begin position="55"/>
        <end position="195"/>
    </location>
</feature>
<dbReference type="Pfam" id="PF04264">
    <property type="entry name" value="YceI"/>
    <property type="match status" value="1"/>
</dbReference>
<accession>A0A2S6I8F6</accession>
<evidence type="ECO:0000313" key="4">
    <source>
        <dbReference type="Proteomes" id="UP000237662"/>
    </source>
</evidence>
<protein>
    <submittedName>
        <fullName evidence="3">YceI-like domain-containing protein</fullName>
    </submittedName>
</protein>
<dbReference type="PANTHER" id="PTHR34406">
    <property type="entry name" value="PROTEIN YCEI"/>
    <property type="match status" value="1"/>
</dbReference>
<gene>
    <name evidence="3" type="ORF">CLV84_0713</name>
</gene>
<evidence type="ECO:0000313" key="3">
    <source>
        <dbReference type="EMBL" id="PPK87762.1"/>
    </source>
</evidence>
<keyword evidence="1" id="KW-0732">Signal</keyword>
<keyword evidence="4" id="KW-1185">Reference proteome</keyword>
<feature type="chain" id="PRO_5015628214" evidence="1">
    <location>
        <begin position="25"/>
        <end position="203"/>
    </location>
</feature>
<dbReference type="SUPFAM" id="SSF101874">
    <property type="entry name" value="YceI-like"/>
    <property type="match status" value="1"/>
</dbReference>
<sequence>MRTHLTSLLFLLCCTLWLSAVGHAQTGYELRGEGDTSMRVLGSSTLHDWEMETANVTGDAVFVLADATEPALEAIKNLSFALRVEDLKSGNKGLDNNAYDALQAEEYPRIAYQLTSATLSPQAKGQLAKTRGRLTIAGTTRDIEMDVFVVVNADASVTCKGSYSLSMTDYDVTPPSFMLGVMKTGDVITLHFSVTYEKSSEGA</sequence>
<dbReference type="InterPro" id="IPR007372">
    <property type="entry name" value="Lipid/polyisoprenoid-bd_YceI"/>
</dbReference>
<feature type="signal peptide" evidence="1">
    <location>
        <begin position="1"/>
        <end position="24"/>
    </location>
</feature>
<dbReference type="EMBL" id="PTJC01000005">
    <property type="protein sequence ID" value="PPK87762.1"/>
    <property type="molecule type" value="Genomic_DNA"/>
</dbReference>
<evidence type="ECO:0000259" key="2">
    <source>
        <dbReference type="Pfam" id="PF04264"/>
    </source>
</evidence>
<dbReference type="InterPro" id="IPR036761">
    <property type="entry name" value="TTHA0802/YceI-like_sf"/>
</dbReference>